<keyword evidence="5 7" id="KW-1133">Transmembrane helix</keyword>
<name>A0A4Y6UXJ5_SACBS</name>
<feature type="transmembrane region" description="Helical" evidence="7">
    <location>
        <begin position="94"/>
        <end position="119"/>
    </location>
</feature>
<dbReference type="InterPro" id="IPR000515">
    <property type="entry name" value="MetI-like"/>
</dbReference>
<evidence type="ECO:0000256" key="2">
    <source>
        <dbReference type="ARBA" id="ARBA00022448"/>
    </source>
</evidence>
<dbReference type="AlphaFoldDB" id="A0A4Y6UXJ5"/>
<organism evidence="9 10">
    <name type="scientific">Saccharibacillus brassicae</name>
    <dbReference type="NCBI Taxonomy" id="2583377"/>
    <lineage>
        <taxon>Bacteria</taxon>
        <taxon>Bacillati</taxon>
        <taxon>Bacillota</taxon>
        <taxon>Bacilli</taxon>
        <taxon>Bacillales</taxon>
        <taxon>Paenibacillaceae</taxon>
        <taxon>Saccharibacillus</taxon>
    </lineage>
</organism>
<dbReference type="Gene3D" id="1.10.3720.10">
    <property type="entry name" value="MetI-like"/>
    <property type="match status" value="1"/>
</dbReference>
<evidence type="ECO:0000256" key="3">
    <source>
        <dbReference type="ARBA" id="ARBA00022475"/>
    </source>
</evidence>
<protein>
    <submittedName>
        <fullName evidence="9">ABC transporter permease</fullName>
    </submittedName>
</protein>
<evidence type="ECO:0000259" key="8">
    <source>
        <dbReference type="PROSITE" id="PS50928"/>
    </source>
</evidence>
<gene>
    <name evidence="9" type="ORF">FFV09_10525</name>
</gene>
<dbReference type="GO" id="GO:0055085">
    <property type="term" value="P:transmembrane transport"/>
    <property type="evidence" value="ECO:0007669"/>
    <property type="project" value="InterPro"/>
</dbReference>
<feature type="transmembrane region" description="Helical" evidence="7">
    <location>
        <begin position="287"/>
        <end position="310"/>
    </location>
</feature>
<comment type="subcellular location">
    <subcellularLocation>
        <location evidence="1 7">Cell membrane</location>
        <topology evidence="1 7">Multi-pass membrane protein</topology>
    </subcellularLocation>
</comment>
<dbReference type="InterPro" id="IPR045621">
    <property type="entry name" value="BPD_transp_1_N"/>
</dbReference>
<dbReference type="PANTHER" id="PTHR30465:SF0">
    <property type="entry name" value="OLIGOPEPTIDE TRANSPORT SYSTEM PERMEASE PROTEIN APPB"/>
    <property type="match status" value="1"/>
</dbReference>
<feature type="domain" description="ABC transmembrane type-1" evidence="8">
    <location>
        <begin position="95"/>
        <end position="306"/>
    </location>
</feature>
<evidence type="ECO:0000313" key="10">
    <source>
        <dbReference type="Proteomes" id="UP000316968"/>
    </source>
</evidence>
<feature type="transmembrane region" description="Helical" evidence="7">
    <location>
        <begin position="12"/>
        <end position="30"/>
    </location>
</feature>
<dbReference type="PANTHER" id="PTHR30465">
    <property type="entry name" value="INNER MEMBRANE ABC TRANSPORTER"/>
    <property type="match status" value="1"/>
</dbReference>
<dbReference type="Proteomes" id="UP000316968">
    <property type="component" value="Chromosome"/>
</dbReference>
<feature type="transmembrane region" description="Helical" evidence="7">
    <location>
        <begin position="131"/>
        <end position="156"/>
    </location>
</feature>
<keyword evidence="3" id="KW-1003">Cell membrane</keyword>
<feature type="transmembrane region" description="Helical" evidence="7">
    <location>
        <begin position="241"/>
        <end position="263"/>
    </location>
</feature>
<dbReference type="RefSeq" id="WP_141447795.1">
    <property type="nucleotide sequence ID" value="NZ_CBCSAZ010000002.1"/>
</dbReference>
<proteinExistence type="inferred from homology"/>
<keyword evidence="6 7" id="KW-0472">Membrane</keyword>
<dbReference type="PROSITE" id="PS50928">
    <property type="entry name" value="ABC_TM1"/>
    <property type="match status" value="1"/>
</dbReference>
<dbReference type="EMBL" id="CP041217">
    <property type="protein sequence ID" value="QDH21248.1"/>
    <property type="molecule type" value="Genomic_DNA"/>
</dbReference>
<accession>A0A4Y6UXJ5</accession>
<evidence type="ECO:0000256" key="5">
    <source>
        <dbReference type="ARBA" id="ARBA00022989"/>
    </source>
</evidence>
<keyword evidence="4 7" id="KW-0812">Transmembrane</keyword>
<evidence type="ECO:0000256" key="1">
    <source>
        <dbReference type="ARBA" id="ARBA00004651"/>
    </source>
</evidence>
<dbReference type="GO" id="GO:0005886">
    <property type="term" value="C:plasma membrane"/>
    <property type="evidence" value="ECO:0007669"/>
    <property type="project" value="UniProtKB-SubCell"/>
</dbReference>
<dbReference type="KEGG" id="saca:FFV09_10525"/>
<dbReference type="SUPFAM" id="SSF161098">
    <property type="entry name" value="MetI-like"/>
    <property type="match status" value="1"/>
</dbReference>
<dbReference type="Pfam" id="PF19300">
    <property type="entry name" value="BPD_transp_1_N"/>
    <property type="match status" value="1"/>
</dbReference>
<dbReference type="InterPro" id="IPR035906">
    <property type="entry name" value="MetI-like_sf"/>
</dbReference>
<feature type="transmembrane region" description="Helical" evidence="7">
    <location>
        <begin position="187"/>
        <end position="206"/>
    </location>
</feature>
<evidence type="ECO:0000256" key="4">
    <source>
        <dbReference type="ARBA" id="ARBA00022692"/>
    </source>
</evidence>
<dbReference type="CDD" id="cd06261">
    <property type="entry name" value="TM_PBP2"/>
    <property type="match status" value="1"/>
</dbReference>
<sequence>MSQYIIRRLLQMIPTLIGISIIVFAISQMVPGDYITASQNPNMSAERAEQLRAIYGLDKPAVQQYFIWAKNMLTGNLGDSFQHKMPVTEVINTYVWNSFIIAFVTLILSWVIAAFVGVFSAQFQYSFFDKVVTLLVFLLMSLPSFFIGLLAIKYFALDLKLFPTGGMTTAGLNASGWAYIKDVAGHMVLPVAVMTTLSIGGLTRYFRTGMLEVVRQDYIRTARAKGLKERTVIFKHAFRNALLPAITLLGFELPALFGGAMILERVFTWPGIGQIYLASINLRDYPLMLGFTMFLAVLTLLGNLISDILYGVADPRIRLK</sequence>
<dbReference type="Pfam" id="PF00528">
    <property type="entry name" value="BPD_transp_1"/>
    <property type="match status" value="1"/>
</dbReference>
<evidence type="ECO:0000256" key="7">
    <source>
        <dbReference type="RuleBase" id="RU363032"/>
    </source>
</evidence>
<comment type="similarity">
    <text evidence="7">Belongs to the binding-protein-dependent transport system permease family.</text>
</comment>
<keyword evidence="10" id="KW-1185">Reference proteome</keyword>
<reference evidence="9 10" key="1">
    <citation type="submission" date="2019-06" db="EMBL/GenBank/DDBJ databases">
        <title>Saccharibacillus brassicae sp. nov., an endophytic bacterium isolated from Chinese cabbage seeds (Brassica pekinensis).</title>
        <authorList>
            <person name="Jiang L."/>
            <person name="Lee J."/>
            <person name="Kim S.W."/>
        </authorList>
    </citation>
    <scope>NUCLEOTIDE SEQUENCE [LARGE SCALE GENOMIC DNA]</scope>
    <source>
        <strain evidence="10">KCTC 43072 / ATSA2</strain>
    </source>
</reference>
<evidence type="ECO:0000256" key="6">
    <source>
        <dbReference type="ARBA" id="ARBA00023136"/>
    </source>
</evidence>
<keyword evidence="2 7" id="KW-0813">Transport</keyword>
<evidence type="ECO:0000313" key="9">
    <source>
        <dbReference type="EMBL" id="QDH21248.1"/>
    </source>
</evidence>
<dbReference type="OrthoDB" id="24153at2"/>